<dbReference type="PROSITE" id="PS50093">
    <property type="entry name" value="PKD"/>
    <property type="match status" value="1"/>
</dbReference>
<evidence type="ECO:0000313" key="2">
    <source>
        <dbReference type="EMBL" id="PZX39956.1"/>
    </source>
</evidence>
<keyword evidence="3" id="KW-1185">Reference proteome</keyword>
<dbReference type="EMBL" id="QKZR01000003">
    <property type="protein sequence ID" value="PZX39956.1"/>
    <property type="molecule type" value="Genomic_DNA"/>
</dbReference>
<comment type="caution">
    <text evidence="2">The sequence shown here is derived from an EMBL/GenBank/DDBJ whole genome shotgun (WGS) entry which is preliminary data.</text>
</comment>
<dbReference type="SMART" id="SM00089">
    <property type="entry name" value="PKD"/>
    <property type="match status" value="1"/>
</dbReference>
<dbReference type="Proteomes" id="UP000248584">
    <property type="component" value="Unassembled WGS sequence"/>
</dbReference>
<accession>A0ABX5PXW1</accession>
<dbReference type="SUPFAM" id="SSF49785">
    <property type="entry name" value="Galactose-binding domain-like"/>
    <property type="match status" value="1"/>
</dbReference>
<sequence>MKNIFKTITTLFLVVFAMGCSDEDPLFSQSFSAGFTQTINQSTGTVRFINTSFDANSYAWDFGDGTTSTLINPIKVYTMGGTYTVRLQVTNNKGATAQFEDVIVINEQFNGGLLVNGDFENGNTAWIQGVDDNNPAPIVTVGANTFYQTNVTNPNPSQPFLVNVSQKVEITQGSTYILTFDAWSDVNRDIIAGIGLSGGSFANTVQTVSINDIQQQYQLTLIAAGFGASDARVLFDLNGQAGLVNIDNVSLVLQ</sequence>
<dbReference type="Gene3D" id="2.60.120.260">
    <property type="entry name" value="Galactose-binding domain-like"/>
    <property type="match status" value="1"/>
</dbReference>
<evidence type="ECO:0000259" key="1">
    <source>
        <dbReference type="PROSITE" id="PS50093"/>
    </source>
</evidence>
<organism evidence="2 3">
    <name type="scientific">Nonlabens dokdonensis</name>
    <dbReference type="NCBI Taxonomy" id="328515"/>
    <lineage>
        <taxon>Bacteria</taxon>
        <taxon>Pseudomonadati</taxon>
        <taxon>Bacteroidota</taxon>
        <taxon>Flavobacteriia</taxon>
        <taxon>Flavobacteriales</taxon>
        <taxon>Flavobacteriaceae</taxon>
        <taxon>Nonlabens</taxon>
    </lineage>
</organism>
<evidence type="ECO:0000313" key="3">
    <source>
        <dbReference type="Proteomes" id="UP000248584"/>
    </source>
</evidence>
<dbReference type="InterPro" id="IPR035986">
    <property type="entry name" value="PKD_dom_sf"/>
</dbReference>
<dbReference type="Pfam" id="PF18911">
    <property type="entry name" value="PKD_4"/>
    <property type="match status" value="1"/>
</dbReference>
<dbReference type="InterPro" id="IPR008979">
    <property type="entry name" value="Galactose-bd-like_sf"/>
</dbReference>
<dbReference type="RefSeq" id="WP_015362981.1">
    <property type="nucleotide sequence ID" value="NZ_QKZR01000003.1"/>
</dbReference>
<dbReference type="PROSITE" id="PS51257">
    <property type="entry name" value="PROKAR_LIPOPROTEIN"/>
    <property type="match status" value="1"/>
</dbReference>
<protein>
    <submittedName>
        <fullName evidence="2">PKD domain-containing protein</fullName>
    </submittedName>
</protein>
<dbReference type="CDD" id="cd00146">
    <property type="entry name" value="PKD"/>
    <property type="match status" value="1"/>
</dbReference>
<dbReference type="InterPro" id="IPR022409">
    <property type="entry name" value="PKD/Chitinase_dom"/>
</dbReference>
<dbReference type="InterPro" id="IPR000601">
    <property type="entry name" value="PKD_dom"/>
</dbReference>
<feature type="domain" description="PKD" evidence="1">
    <location>
        <begin position="57"/>
        <end position="104"/>
    </location>
</feature>
<name>A0ABX5PXW1_9FLAO</name>
<dbReference type="SUPFAM" id="SSF49299">
    <property type="entry name" value="PKD domain"/>
    <property type="match status" value="1"/>
</dbReference>
<dbReference type="InterPro" id="IPR013783">
    <property type="entry name" value="Ig-like_fold"/>
</dbReference>
<dbReference type="Gene3D" id="2.60.40.10">
    <property type="entry name" value="Immunoglobulins"/>
    <property type="match status" value="1"/>
</dbReference>
<gene>
    <name evidence="2" type="ORF">LX97_02316</name>
</gene>
<proteinExistence type="predicted"/>
<reference evidence="2 3" key="1">
    <citation type="submission" date="2018-06" db="EMBL/GenBank/DDBJ databases">
        <title>Genomic Encyclopedia of Archaeal and Bacterial Type Strains, Phase II (KMG-II): from individual species to whole genera.</title>
        <authorList>
            <person name="Goeker M."/>
        </authorList>
    </citation>
    <scope>NUCLEOTIDE SEQUENCE [LARGE SCALE GENOMIC DNA]</scope>
    <source>
        <strain evidence="2 3">DSM 17205</strain>
    </source>
</reference>